<keyword evidence="3" id="KW-0731">Sigma factor</keyword>
<evidence type="ECO:0000313" key="6">
    <source>
        <dbReference type="EMBL" id="TXD77007.1"/>
    </source>
</evidence>
<organism evidence="6 7">
    <name type="scientific">Algoriphagus ratkowskyi</name>
    <dbReference type="NCBI Taxonomy" id="57028"/>
    <lineage>
        <taxon>Bacteria</taxon>
        <taxon>Pseudomonadati</taxon>
        <taxon>Bacteroidota</taxon>
        <taxon>Cytophagia</taxon>
        <taxon>Cytophagales</taxon>
        <taxon>Cyclobacteriaceae</taxon>
        <taxon>Algoriphagus</taxon>
    </lineage>
</organism>
<evidence type="ECO:0000256" key="3">
    <source>
        <dbReference type="ARBA" id="ARBA00023082"/>
    </source>
</evidence>
<evidence type="ECO:0000256" key="4">
    <source>
        <dbReference type="ARBA" id="ARBA00023163"/>
    </source>
</evidence>
<dbReference type="SUPFAM" id="SSF88946">
    <property type="entry name" value="Sigma2 domain of RNA polymerase sigma factors"/>
    <property type="match status" value="1"/>
</dbReference>
<accession>A0ABY3HLQ8</accession>
<dbReference type="InterPro" id="IPR013325">
    <property type="entry name" value="RNA_pol_sigma_r2"/>
</dbReference>
<name>A0ABY3HLQ8_9BACT</name>
<dbReference type="InterPro" id="IPR039425">
    <property type="entry name" value="RNA_pol_sigma-70-like"/>
</dbReference>
<dbReference type="EMBL" id="VORV01000009">
    <property type="protein sequence ID" value="TXD77007.1"/>
    <property type="molecule type" value="Genomic_DNA"/>
</dbReference>
<evidence type="ECO:0000313" key="7">
    <source>
        <dbReference type="Proteomes" id="UP000321927"/>
    </source>
</evidence>
<dbReference type="Proteomes" id="UP000321927">
    <property type="component" value="Unassembled WGS sequence"/>
</dbReference>
<keyword evidence="7" id="KW-1185">Reference proteome</keyword>
<dbReference type="Gene3D" id="1.10.10.10">
    <property type="entry name" value="Winged helix-like DNA-binding domain superfamily/Winged helix DNA-binding domain"/>
    <property type="match status" value="1"/>
</dbReference>
<evidence type="ECO:0000256" key="1">
    <source>
        <dbReference type="ARBA" id="ARBA00010641"/>
    </source>
</evidence>
<reference evidence="6 7" key="1">
    <citation type="submission" date="2019-08" db="EMBL/GenBank/DDBJ databases">
        <title>Genome of Algoriphagus ratkowskyi IC026.</title>
        <authorList>
            <person name="Bowman J.P."/>
        </authorList>
    </citation>
    <scope>NUCLEOTIDE SEQUENCE [LARGE SCALE GENOMIC DNA]</scope>
    <source>
        <strain evidence="6 7">IC026</strain>
    </source>
</reference>
<dbReference type="Gene3D" id="1.10.1740.10">
    <property type="match status" value="1"/>
</dbReference>
<evidence type="ECO:0000256" key="2">
    <source>
        <dbReference type="ARBA" id="ARBA00023015"/>
    </source>
</evidence>
<dbReference type="InterPro" id="IPR014284">
    <property type="entry name" value="RNA_pol_sigma-70_dom"/>
</dbReference>
<dbReference type="InterPro" id="IPR013324">
    <property type="entry name" value="RNA_pol_sigma_r3/r4-like"/>
</dbReference>
<feature type="domain" description="RNA polymerase sigma factor 70 region 4 type 2" evidence="5">
    <location>
        <begin position="75"/>
        <end position="125"/>
    </location>
</feature>
<proteinExistence type="inferred from homology"/>
<dbReference type="PANTHER" id="PTHR43133">
    <property type="entry name" value="RNA POLYMERASE ECF-TYPE SIGMA FACTO"/>
    <property type="match status" value="1"/>
</dbReference>
<dbReference type="CDD" id="cd06171">
    <property type="entry name" value="Sigma70_r4"/>
    <property type="match status" value="1"/>
</dbReference>
<keyword evidence="2" id="KW-0805">Transcription regulation</keyword>
<protein>
    <submittedName>
        <fullName evidence="6">Sigma-70 family RNA polymerase sigma factor</fullName>
    </submittedName>
</protein>
<dbReference type="SUPFAM" id="SSF88659">
    <property type="entry name" value="Sigma3 and sigma4 domains of RNA polymerase sigma factors"/>
    <property type="match status" value="1"/>
</dbReference>
<evidence type="ECO:0000259" key="5">
    <source>
        <dbReference type="Pfam" id="PF08281"/>
    </source>
</evidence>
<dbReference type="NCBIfam" id="TIGR02937">
    <property type="entry name" value="sigma70-ECF"/>
    <property type="match status" value="1"/>
</dbReference>
<sequence length="131" mass="15759">MRSNIHNVFLKILRKRTHLDSNKSLHSYIFTISKNEVIDYFNKLNSNRKKVEEYYTNKIETPVDINEEQEILFKRLEEGICQLSEQRRKVIHLSYFDNMSYQEISEHLRISKNTVKNHLVKAKVSLRNYLA</sequence>
<keyword evidence="4" id="KW-0804">Transcription</keyword>
<dbReference type="InterPro" id="IPR013249">
    <property type="entry name" value="RNA_pol_sigma70_r4_t2"/>
</dbReference>
<dbReference type="InterPro" id="IPR036388">
    <property type="entry name" value="WH-like_DNA-bd_sf"/>
</dbReference>
<gene>
    <name evidence="6" type="ORF">ESW18_14465</name>
</gene>
<dbReference type="Pfam" id="PF08281">
    <property type="entry name" value="Sigma70_r4_2"/>
    <property type="match status" value="1"/>
</dbReference>
<comment type="similarity">
    <text evidence="1">Belongs to the sigma-70 factor family. ECF subfamily.</text>
</comment>
<dbReference type="PANTHER" id="PTHR43133:SF46">
    <property type="entry name" value="RNA POLYMERASE SIGMA-70 FACTOR ECF SUBFAMILY"/>
    <property type="match status" value="1"/>
</dbReference>
<comment type="caution">
    <text evidence="6">The sequence shown here is derived from an EMBL/GenBank/DDBJ whole genome shotgun (WGS) entry which is preliminary data.</text>
</comment>